<evidence type="ECO:0000256" key="5">
    <source>
        <dbReference type="ARBA" id="ARBA00022559"/>
    </source>
</evidence>
<reference evidence="13 14" key="1">
    <citation type="journal article" date="2023" name="Hortic Res">
        <title>Pangenome of water caltrop reveals structural variations and asymmetric subgenome divergence after allopolyploidization.</title>
        <authorList>
            <person name="Zhang X."/>
            <person name="Chen Y."/>
            <person name="Wang L."/>
            <person name="Yuan Y."/>
            <person name="Fang M."/>
            <person name="Shi L."/>
            <person name="Lu R."/>
            <person name="Comes H.P."/>
            <person name="Ma Y."/>
            <person name="Chen Y."/>
            <person name="Huang G."/>
            <person name="Zhou Y."/>
            <person name="Zheng Z."/>
            <person name="Qiu Y."/>
        </authorList>
    </citation>
    <scope>NUCLEOTIDE SEQUENCE [LARGE SCALE GENOMIC DNA]</scope>
    <source>
        <tissue evidence="13">Roots</tissue>
    </source>
</reference>
<dbReference type="InterPro" id="IPR000823">
    <property type="entry name" value="Peroxidase_pln"/>
</dbReference>
<evidence type="ECO:0000313" key="14">
    <source>
        <dbReference type="Proteomes" id="UP001345219"/>
    </source>
</evidence>
<evidence type="ECO:0000256" key="6">
    <source>
        <dbReference type="ARBA" id="ARBA00022617"/>
    </source>
</evidence>
<evidence type="ECO:0000256" key="8">
    <source>
        <dbReference type="ARBA" id="ARBA00023002"/>
    </source>
</evidence>
<dbReference type="Pfam" id="PF00141">
    <property type="entry name" value="peroxidase"/>
    <property type="match status" value="1"/>
</dbReference>
<gene>
    <name evidence="13" type="ORF">SAY87_000094</name>
</gene>
<dbReference type="GO" id="GO:0006979">
    <property type="term" value="P:response to oxidative stress"/>
    <property type="evidence" value="ECO:0007669"/>
    <property type="project" value="InterPro"/>
</dbReference>
<sequence>MIDLISNCGRQRVVGLTFTHVNFLGGTTWTVQLGRRDSTTASLSAANSDLPSPLNDLSSLITAFSNKGFTAKEMVALSGKKPWGGVTDKYGVIKGRKFVCSGLTNVALMGTH</sequence>
<keyword evidence="7" id="KW-0479">Metal-binding</keyword>
<keyword evidence="8" id="KW-0560">Oxidoreductase</keyword>
<evidence type="ECO:0000259" key="12">
    <source>
        <dbReference type="PROSITE" id="PS50873"/>
    </source>
</evidence>
<evidence type="ECO:0000256" key="10">
    <source>
        <dbReference type="PIRSR" id="PIRSR600823-2"/>
    </source>
</evidence>
<dbReference type="GO" id="GO:0020037">
    <property type="term" value="F:heme binding"/>
    <property type="evidence" value="ECO:0007669"/>
    <property type="project" value="InterPro"/>
</dbReference>
<comment type="similarity">
    <text evidence="11">Belongs to the peroxidase family.</text>
</comment>
<dbReference type="PANTHER" id="PTHR31388">
    <property type="entry name" value="PEROXIDASE 72-RELATED"/>
    <property type="match status" value="1"/>
</dbReference>
<dbReference type="SUPFAM" id="SSF48113">
    <property type="entry name" value="Heme-dependent peroxidases"/>
    <property type="match status" value="1"/>
</dbReference>
<dbReference type="GO" id="GO:0140825">
    <property type="term" value="F:lactoperoxidase activity"/>
    <property type="evidence" value="ECO:0007669"/>
    <property type="project" value="UniProtKB-EC"/>
</dbReference>
<feature type="domain" description="Plant heme peroxidase family profile" evidence="12">
    <location>
        <begin position="1"/>
        <end position="87"/>
    </location>
</feature>
<evidence type="ECO:0000256" key="2">
    <source>
        <dbReference type="ARBA" id="ARBA00001913"/>
    </source>
</evidence>
<dbReference type="InterPro" id="IPR002016">
    <property type="entry name" value="Haem_peroxidase"/>
</dbReference>
<evidence type="ECO:0000256" key="9">
    <source>
        <dbReference type="ARBA" id="ARBA00023004"/>
    </source>
</evidence>
<dbReference type="Proteomes" id="UP001345219">
    <property type="component" value="Chromosome 1"/>
</dbReference>
<organism evidence="13 14">
    <name type="scientific">Trapa incisa</name>
    <dbReference type="NCBI Taxonomy" id="236973"/>
    <lineage>
        <taxon>Eukaryota</taxon>
        <taxon>Viridiplantae</taxon>
        <taxon>Streptophyta</taxon>
        <taxon>Embryophyta</taxon>
        <taxon>Tracheophyta</taxon>
        <taxon>Spermatophyta</taxon>
        <taxon>Magnoliopsida</taxon>
        <taxon>eudicotyledons</taxon>
        <taxon>Gunneridae</taxon>
        <taxon>Pentapetalae</taxon>
        <taxon>rosids</taxon>
        <taxon>malvids</taxon>
        <taxon>Myrtales</taxon>
        <taxon>Lythraceae</taxon>
        <taxon>Trapa</taxon>
    </lineage>
</organism>
<dbReference type="PRINTS" id="PR00461">
    <property type="entry name" value="PLPEROXIDASE"/>
</dbReference>
<evidence type="ECO:0000256" key="11">
    <source>
        <dbReference type="RuleBase" id="RU004241"/>
    </source>
</evidence>
<keyword evidence="9" id="KW-0408">Iron</keyword>
<comment type="cofactor">
    <cofactor evidence="3">
        <name>heme b</name>
        <dbReference type="ChEBI" id="CHEBI:60344"/>
    </cofactor>
</comment>
<evidence type="ECO:0000256" key="1">
    <source>
        <dbReference type="ARBA" id="ARBA00000189"/>
    </source>
</evidence>
<dbReference type="Gene3D" id="1.10.520.10">
    <property type="match status" value="1"/>
</dbReference>
<feature type="binding site" evidence="10">
    <location>
        <position position="51"/>
    </location>
    <ligand>
        <name>substrate</name>
    </ligand>
</feature>
<comment type="catalytic activity">
    <reaction evidence="1">
        <text>2 a phenolic donor + H2O2 = 2 a phenolic radical donor + 2 H2O</text>
        <dbReference type="Rhea" id="RHEA:56136"/>
        <dbReference type="ChEBI" id="CHEBI:15377"/>
        <dbReference type="ChEBI" id="CHEBI:16240"/>
        <dbReference type="ChEBI" id="CHEBI:139520"/>
        <dbReference type="ChEBI" id="CHEBI:139521"/>
        <dbReference type="EC" id="1.11.1.7"/>
    </reaction>
</comment>
<evidence type="ECO:0000256" key="4">
    <source>
        <dbReference type="ARBA" id="ARBA00012313"/>
    </source>
</evidence>
<evidence type="ECO:0000256" key="3">
    <source>
        <dbReference type="ARBA" id="ARBA00001970"/>
    </source>
</evidence>
<dbReference type="GO" id="GO:0046872">
    <property type="term" value="F:metal ion binding"/>
    <property type="evidence" value="ECO:0007669"/>
    <property type="project" value="UniProtKB-KW"/>
</dbReference>
<dbReference type="EMBL" id="JAXIOK010000023">
    <property type="protein sequence ID" value="KAK4742093.1"/>
    <property type="molecule type" value="Genomic_DNA"/>
</dbReference>
<dbReference type="PROSITE" id="PS50873">
    <property type="entry name" value="PEROXIDASE_4"/>
    <property type="match status" value="1"/>
</dbReference>
<evidence type="ECO:0000256" key="7">
    <source>
        <dbReference type="ARBA" id="ARBA00022723"/>
    </source>
</evidence>
<dbReference type="EC" id="1.11.1.7" evidence="4"/>
<comment type="cofactor">
    <cofactor evidence="2">
        <name>Ca(2+)</name>
        <dbReference type="ChEBI" id="CHEBI:29108"/>
    </cofactor>
</comment>
<accession>A0AAN7GE13</accession>
<proteinExistence type="inferred from homology"/>
<name>A0AAN7GE13_9MYRT</name>
<evidence type="ECO:0000313" key="13">
    <source>
        <dbReference type="EMBL" id="KAK4742093.1"/>
    </source>
</evidence>
<keyword evidence="5" id="KW-0575">Peroxidase</keyword>
<dbReference type="AlphaFoldDB" id="A0AAN7GE13"/>
<protein>
    <recommendedName>
        <fullName evidence="4">peroxidase</fullName>
        <ecNumber evidence="4">1.11.1.7</ecNumber>
    </recommendedName>
</protein>
<keyword evidence="14" id="KW-1185">Reference proteome</keyword>
<dbReference type="InterPro" id="IPR010255">
    <property type="entry name" value="Haem_peroxidase_sf"/>
</dbReference>
<dbReference type="PANTHER" id="PTHR31388:SF257">
    <property type="entry name" value="PEROXIDASE"/>
    <property type="match status" value="1"/>
</dbReference>
<comment type="caution">
    <text evidence="13">The sequence shown here is derived from an EMBL/GenBank/DDBJ whole genome shotgun (WGS) entry which is preliminary data.</text>
</comment>
<keyword evidence="6" id="KW-0349">Heme</keyword>